<dbReference type="EMBL" id="AP018929">
    <property type="protein sequence ID" value="BBG25008.1"/>
    <property type="molecule type" value="Genomic_DNA"/>
</dbReference>
<dbReference type="Pfam" id="PF05584">
    <property type="entry name" value="Sulfolobus_pRN"/>
    <property type="match status" value="1"/>
</dbReference>
<proteinExistence type="predicted"/>
<evidence type="ECO:0000313" key="1">
    <source>
        <dbReference type="EMBL" id="BBG25008.1"/>
    </source>
</evidence>
<keyword evidence="3" id="KW-1185">Reference proteome</keyword>
<dbReference type="InterPro" id="IPR008848">
    <property type="entry name" value="Plasmid_regulator_arc"/>
</dbReference>
<accession>A0A510E5I3</accession>
<dbReference type="KEGG" id="step:IC006_2342"/>
<protein>
    <submittedName>
        <fullName evidence="1">Uncharacterized protein</fullName>
    </submittedName>
</protein>
<evidence type="ECO:0000313" key="3">
    <source>
        <dbReference type="Proteomes" id="UP000322983"/>
    </source>
</evidence>
<evidence type="ECO:0000313" key="2">
    <source>
        <dbReference type="EMBL" id="BBG27795.1"/>
    </source>
</evidence>
<sequence length="74" mass="8777">MELWEKLLFYIARKNCVSLDEIVRDLGINRGTAKVYLSRLAEEHIITRRWLRNGEGKRIRLYCVSTKLLKELNA</sequence>
<dbReference type="Proteomes" id="UP000325030">
    <property type="component" value="Chromosome"/>
</dbReference>
<accession>A0A510DYI2</accession>
<evidence type="ECO:0000313" key="4">
    <source>
        <dbReference type="Proteomes" id="UP000325030"/>
    </source>
</evidence>
<dbReference type="InterPro" id="IPR036388">
    <property type="entry name" value="WH-like_DNA-bd_sf"/>
</dbReference>
<gene>
    <name evidence="1" type="ORF">IC006_2342</name>
    <name evidence="2" type="ORF">IC007_2349</name>
</gene>
<name>A0A510DYI2_9CREN</name>
<dbReference type="AlphaFoldDB" id="A0A510DYI2"/>
<dbReference type="Proteomes" id="UP000322983">
    <property type="component" value="Chromosome"/>
</dbReference>
<reference evidence="4" key="1">
    <citation type="submission" date="2018-09" db="EMBL/GenBank/DDBJ databases">
        <title>Complete Genome Sequencing of Sulfolobus sp. JCM 16834.</title>
        <authorList>
            <person name="Kato S."/>
            <person name="Itoh T."/>
            <person name="Ohkuma M."/>
        </authorList>
    </citation>
    <scope>NUCLEOTIDE SEQUENCE [LARGE SCALE GENOMIC DNA]</scope>
    <source>
        <strain evidence="4">IC-007</strain>
    </source>
</reference>
<reference evidence="1 3" key="2">
    <citation type="journal article" date="2020" name="Int. J. Syst. Evol. Microbiol.">
        <title>Sulfuracidifex tepidarius gen. nov., sp. nov. and transfer of Sulfolobus metallicus Huber and Stetter 1992 to the genus Sulfuracidifex as Sulfuracidifex metallicus comb. nov.</title>
        <authorList>
            <person name="Itoh T."/>
            <person name="Miura T."/>
            <person name="Sakai H.D."/>
            <person name="Kato S."/>
            <person name="Ohkuma M."/>
            <person name="Takashina T."/>
        </authorList>
    </citation>
    <scope>NUCLEOTIDE SEQUENCE [LARGE SCALE GENOMIC DNA]</scope>
    <source>
        <strain evidence="1 3">IC-006</strain>
        <strain evidence="2">IC-007</strain>
    </source>
</reference>
<dbReference type="InterPro" id="IPR036390">
    <property type="entry name" value="WH_DNA-bd_sf"/>
</dbReference>
<organism evidence="1 3">
    <name type="scientific">Sulfuracidifex tepidarius</name>
    <dbReference type="NCBI Taxonomy" id="1294262"/>
    <lineage>
        <taxon>Archaea</taxon>
        <taxon>Thermoproteota</taxon>
        <taxon>Thermoprotei</taxon>
        <taxon>Sulfolobales</taxon>
        <taxon>Sulfolobaceae</taxon>
        <taxon>Sulfuracidifex</taxon>
    </lineage>
</organism>
<dbReference type="EMBL" id="AP018930">
    <property type="protein sequence ID" value="BBG27795.1"/>
    <property type="molecule type" value="Genomic_DNA"/>
</dbReference>
<dbReference type="Gene3D" id="1.10.10.10">
    <property type="entry name" value="Winged helix-like DNA-binding domain superfamily/Winged helix DNA-binding domain"/>
    <property type="match status" value="1"/>
</dbReference>
<dbReference type="SUPFAM" id="SSF46785">
    <property type="entry name" value="Winged helix' DNA-binding domain"/>
    <property type="match status" value="1"/>
</dbReference>